<name>A0A7V3NTN5_UNCW3</name>
<dbReference type="AlphaFoldDB" id="A0A7V3NTN5"/>
<dbReference type="InterPro" id="IPR012899">
    <property type="entry name" value="LTXXQ"/>
</dbReference>
<accession>A0A7V3NTN5</accession>
<dbReference type="InterPro" id="IPR025961">
    <property type="entry name" value="Metal_resist"/>
</dbReference>
<gene>
    <name evidence="1" type="ORF">ENV38_04060</name>
</gene>
<proteinExistence type="predicted"/>
<organism evidence="1">
    <name type="scientific">candidate division WOR-3 bacterium</name>
    <dbReference type="NCBI Taxonomy" id="2052148"/>
    <lineage>
        <taxon>Bacteria</taxon>
        <taxon>Bacteria division WOR-3</taxon>
    </lineage>
</organism>
<dbReference type="Pfam" id="PF13801">
    <property type="entry name" value="Metal_resist"/>
    <property type="match status" value="1"/>
</dbReference>
<dbReference type="Gene3D" id="1.20.120.1490">
    <property type="match status" value="1"/>
</dbReference>
<sequence length="149" mass="16858">MQKMLPIFFGLVVTFFLMASGAQARGMGWGIGAHLPYGYPAITNLTPEQASKIQELQRAYLNEITPLQQELLKKRIELKTLWVSTNPNASLIQTKEKEIFNLQAKLTDKATNLKLEIRKLLTPEQQAQLAAYRYGVGPKMGRIGRRIGW</sequence>
<dbReference type="GO" id="GO:0042597">
    <property type="term" value="C:periplasmic space"/>
    <property type="evidence" value="ECO:0007669"/>
    <property type="project" value="InterPro"/>
</dbReference>
<comment type="caution">
    <text evidence="1">The sequence shown here is derived from an EMBL/GenBank/DDBJ whole genome shotgun (WGS) entry which is preliminary data.</text>
</comment>
<reference evidence="1" key="1">
    <citation type="journal article" date="2020" name="mSystems">
        <title>Genome- and Community-Level Interaction Insights into Carbon Utilization and Element Cycling Functions of Hydrothermarchaeota in Hydrothermal Sediment.</title>
        <authorList>
            <person name="Zhou Z."/>
            <person name="Liu Y."/>
            <person name="Xu W."/>
            <person name="Pan J."/>
            <person name="Luo Z.H."/>
            <person name="Li M."/>
        </authorList>
    </citation>
    <scope>NUCLEOTIDE SEQUENCE [LARGE SCALE GENOMIC DNA]</scope>
    <source>
        <strain evidence="1">SpSt-754</strain>
    </source>
</reference>
<dbReference type="CDD" id="cd09916">
    <property type="entry name" value="CpxP_like"/>
    <property type="match status" value="1"/>
</dbReference>
<dbReference type="EMBL" id="DTGD01000151">
    <property type="protein sequence ID" value="HGB36058.1"/>
    <property type="molecule type" value="Genomic_DNA"/>
</dbReference>
<evidence type="ECO:0000313" key="1">
    <source>
        <dbReference type="EMBL" id="HGB36058.1"/>
    </source>
</evidence>
<protein>
    <submittedName>
        <fullName evidence="1">Periplasmic heavy metal sensor</fullName>
    </submittedName>
</protein>